<gene>
    <name evidence="2" type="ORF">Salat_2335500</name>
</gene>
<dbReference type="SUPFAM" id="SSF53756">
    <property type="entry name" value="UDP-Glycosyltransferase/glycogen phosphorylase"/>
    <property type="match status" value="1"/>
</dbReference>
<dbReference type="PANTHER" id="PTHR11926">
    <property type="entry name" value="GLUCOSYL/GLUCURONOSYL TRANSFERASES"/>
    <property type="match status" value="1"/>
</dbReference>
<evidence type="ECO:0000313" key="3">
    <source>
        <dbReference type="Proteomes" id="UP001293254"/>
    </source>
</evidence>
<reference evidence="2" key="2">
    <citation type="journal article" date="2024" name="Plant">
        <title>Genomic evolution and insights into agronomic trait innovations of Sesamum species.</title>
        <authorList>
            <person name="Miao H."/>
            <person name="Wang L."/>
            <person name="Qu L."/>
            <person name="Liu H."/>
            <person name="Sun Y."/>
            <person name="Le M."/>
            <person name="Wang Q."/>
            <person name="Wei S."/>
            <person name="Zheng Y."/>
            <person name="Lin W."/>
            <person name="Duan Y."/>
            <person name="Cao H."/>
            <person name="Xiong S."/>
            <person name="Wang X."/>
            <person name="Wei L."/>
            <person name="Li C."/>
            <person name="Ma Q."/>
            <person name="Ju M."/>
            <person name="Zhao R."/>
            <person name="Li G."/>
            <person name="Mu C."/>
            <person name="Tian Q."/>
            <person name="Mei H."/>
            <person name="Zhang T."/>
            <person name="Gao T."/>
            <person name="Zhang H."/>
        </authorList>
    </citation>
    <scope>NUCLEOTIDE SEQUENCE</scope>
    <source>
        <strain evidence="2">3651</strain>
    </source>
</reference>
<dbReference type="PANTHER" id="PTHR11926:SF774">
    <property type="entry name" value="UDP-GLYCOSYLTRANSFERASE 85A1-RELATED"/>
    <property type="match status" value="1"/>
</dbReference>
<keyword evidence="3" id="KW-1185">Reference proteome</keyword>
<proteinExistence type="inferred from homology"/>
<reference evidence="2" key="1">
    <citation type="submission" date="2020-06" db="EMBL/GenBank/DDBJ databases">
        <authorList>
            <person name="Li T."/>
            <person name="Hu X."/>
            <person name="Zhang T."/>
            <person name="Song X."/>
            <person name="Zhang H."/>
            <person name="Dai N."/>
            <person name="Sheng W."/>
            <person name="Hou X."/>
            <person name="Wei L."/>
        </authorList>
    </citation>
    <scope>NUCLEOTIDE SEQUENCE</scope>
    <source>
        <strain evidence="2">3651</strain>
        <tissue evidence="2">Leaf</tissue>
    </source>
</reference>
<dbReference type="GO" id="GO:0080044">
    <property type="term" value="F:quercetin 7-O-glucosyltransferase activity"/>
    <property type="evidence" value="ECO:0007669"/>
    <property type="project" value="TreeGrafter"/>
</dbReference>
<dbReference type="EMBL" id="JACGWO010000009">
    <property type="protein sequence ID" value="KAK4419227.1"/>
    <property type="molecule type" value="Genomic_DNA"/>
</dbReference>
<name>A0AAE1XWF1_9LAMI</name>
<dbReference type="Proteomes" id="UP001293254">
    <property type="component" value="Unassembled WGS sequence"/>
</dbReference>
<organism evidence="2 3">
    <name type="scientific">Sesamum alatum</name>
    <dbReference type="NCBI Taxonomy" id="300844"/>
    <lineage>
        <taxon>Eukaryota</taxon>
        <taxon>Viridiplantae</taxon>
        <taxon>Streptophyta</taxon>
        <taxon>Embryophyta</taxon>
        <taxon>Tracheophyta</taxon>
        <taxon>Spermatophyta</taxon>
        <taxon>Magnoliopsida</taxon>
        <taxon>eudicotyledons</taxon>
        <taxon>Gunneridae</taxon>
        <taxon>Pentapetalae</taxon>
        <taxon>asterids</taxon>
        <taxon>lamiids</taxon>
        <taxon>Lamiales</taxon>
        <taxon>Pedaliaceae</taxon>
        <taxon>Sesamum</taxon>
    </lineage>
</organism>
<dbReference type="Gene3D" id="3.40.50.2000">
    <property type="entry name" value="Glycogen Phosphorylase B"/>
    <property type="match status" value="1"/>
</dbReference>
<evidence type="ECO:0000256" key="1">
    <source>
        <dbReference type="ARBA" id="ARBA00009995"/>
    </source>
</evidence>
<comment type="caution">
    <text evidence="2">The sequence shown here is derived from an EMBL/GenBank/DDBJ whole genome shotgun (WGS) entry which is preliminary data.</text>
</comment>
<protein>
    <submittedName>
        <fullName evidence="2">UDP-glycosyltransferase 86A1</fullName>
    </submittedName>
</protein>
<comment type="similarity">
    <text evidence="1">Belongs to the UDP-glycosyltransferase family.</text>
</comment>
<dbReference type="GO" id="GO:0080043">
    <property type="term" value="F:quercetin 3-O-glucosyltransferase activity"/>
    <property type="evidence" value="ECO:0007669"/>
    <property type="project" value="TreeGrafter"/>
</dbReference>
<accession>A0AAE1XWF1</accession>
<sequence>MKPYAIMISVPFQRHANPFVHVTIKLASKSFAITFVHIEYAHHRISKSHNNTSCSNEFDVFSEARDSGLDIRYTTIANGFPLEFDRVQNLNEYWESILHEFPSHVDEFIGNLIESSDPSLLSFLVADPLYPWSSTIAKKYKLVNVAFWTGPAVLLAIS</sequence>
<evidence type="ECO:0000313" key="2">
    <source>
        <dbReference type="EMBL" id="KAK4419227.1"/>
    </source>
</evidence>
<dbReference type="AlphaFoldDB" id="A0AAE1XWF1"/>